<accession>L9YYG9</accession>
<keyword evidence="5" id="KW-1185">Reference proteome</keyword>
<dbReference type="Pfam" id="PF07760">
    <property type="entry name" value="DUF1616"/>
    <property type="match status" value="1"/>
</dbReference>
<evidence type="ECO:0000313" key="5">
    <source>
        <dbReference type="Proteomes" id="UP000011592"/>
    </source>
</evidence>
<comment type="caution">
    <text evidence="4">The sequence shown here is derived from an EMBL/GenBank/DDBJ whole genome shotgun (WGS) entry which is preliminary data.</text>
</comment>
<dbReference type="EMBL" id="AOIJ01000056">
    <property type="protein sequence ID" value="ELY78497.1"/>
    <property type="molecule type" value="Genomic_DNA"/>
</dbReference>
<proteinExistence type="predicted"/>
<evidence type="ECO:0000256" key="1">
    <source>
        <dbReference type="SAM" id="MobiDB-lite"/>
    </source>
</evidence>
<feature type="transmembrane region" description="Helical" evidence="2">
    <location>
        <begin position="135"/>
        <end position="155"/>
    </location>
</feature>
<feature type="transmembrane region" description="Helical" evidence="2">
    <location>
        <begin position="108"/>
        <end position="129"/>
    </location>
</feature>
<evidence type="ECO:0000313" key="4">
    <source>
        <dbReference type="EMBL" id="ELY78497.1"/>
    </source>
</evidence>
<reference evidence="4 5" key="1">
    <citation type="journal article" date="2014" name="PLoS Genet.">
        <title>Phylogenetically driven sequencing of extremely halophilic archaea reveals strategies for static and dynamic osmo-response.</title>
        <authorList>
            <person name="Becker E.A."/>
            <person name="Seitzer P.M."/>
            <person name="Tritt A."/>
            <person name="Larsen D."/>
            <person name="Krusor M."/>
            <person name="Yao A.I."/>
            <person name="Wu D."/>
            <person name="Madern D."/>
            <person name="Eisen J.A."/>
            <person name="Darling A.E."/>
            <person name="Facciotti M.T."/>
        </authorList>
    </citation>
    <scope>NUCLEOTIDE SEQUENCE [LARGE SCALE GENOMIC DNA]</scope>
    <source>
        <strain evidence="4 5">JCM 14663</strain>
    </source>
</reference>
<dbReference type="PATRIC" id="fig|1230459.4.peg.2634"/>
<feature type="transmembrane region" description="Helical" evidence="2">
    <location>
        <begin position="192"/>
        <end position="211"/>
    </location>
</feature>
<dbReference type="AlphaFoldDB" id="L9YYG9"/>
<evidence type="ECO:0000256" key="2">
    <source>
        <dbReference type="SAM" id="Phobius"/>
    </source>
</evidence>
<dbReference type="Proteomes" id="UP000011592">
    <property type="component" value="Unassembled WGS sequence"/>
</dbReference>
<organism evidence="4 5">
    <name type="scientific">Natrinema gari JCM 14663</name>
    <dbReference type="NCBI Taxonomy" id="1230459"/>
    <lineage>
        <taxon>Archaea</taxon>
        <taxon>Methanobacteriati</taxon>
        <taxon>Methanobacteriota</taxon>
        <taxon>Stenosarchaea group</taxon>
        <taxon>Halobacteria</taxon>
        <taxon>Halobacteriales</taxon>
        <taxon>Natrialbaceae</taxon>
        <taxon>Natrinema</taxon>
    </lineage>
</organism>
<protein>
    <recommendedName>
        <fullName evidence="3">DUF1616 domain-containing protein</fullName>
    </recommendedName>
</protein>
<gene>
    <name evidence="4" type="ORF">C486_13182</name>
</gene>
<dbReference type="PIRSF" id="PIRSF018671">
    <property type="entry name" value="UCP018671"/>
    <property type="match status" value="1"/>
</dbReference>
<evidence type="ECO:0000259" key="3">
    <source>
        <dbReference type="Pfam" id="PF07760"/>
    </source>
</evidence>
<feature type="transmembrane region" description="Helical" evidence="2">
    <location>
        <begin position="46"/>
        <end position="68"/>
    </location>
</feature>
<keyword evidence="2" id="KW-1133">Transmembrane helix</keyword>
<feature type="transmembrane region" description="Helical" evidence="2">
    <location>
        <begin position="20"/>
        <end position="40"/>
    </location>
</feature>
<dbReference type="InterPro" id="IPR011674">
    <property type="entry name" value="DUF1616"/>
</dbReference>
<keyword evidence="2" id="KW-0472">Membrane</keyword>
<name>L9YYG9_9EURY</name>
<dbReference type="RefSeq" id="WP_008456682.1">
    <property type="nucleotide sequence ID" value="NZ_AOIJ01000056.1"/>
</dbReference>
<feature type="domain" description="DUF1616" evidence="3">
    <location>
        <begin position="25"/>
        <end position="347"/>
    </location>
</feature>
<sequence length="351" mass="37503">MAGSSSPWRLLPRPVRDVPADLAAVIALVAATNLAVFAPVVRDTWLRVPLGFAFVLFGPGYAFVAALVPERPTRSGRGSDTTGDGDEREADPVQFRPLDGPLTDAERAVLSVASSIAIVPLLGLAIHFAPVAIRLRSIAVVLSAVTVAMATVATARRRSIPPEARFRTPYRRWSVAARTALFDPDLRAETGLAILVATTLVLAVGGVGYAVTVPQHGETFTEVAVLTDTDGDPTADIPSPAADDGTEGVVVTLENNEHRTVSYTVVAVAQRIASDGEPGTVTVLEQNELRRFEPRLAHGETWTHSHDIEPTLTGDTVRVAWLVYADADVPATPTLENADYSTHRWLNASRE</sequence>
<feature type="region of interest" description="Disordered" evidence="1">
    <location>
        <begin position="73"/>
        <end position="97"/>
    </location>
</feature>
<dbReference type="InterPro" id="IPR014495">
    <property type="entry name" value="UCP018671"/>
</dbReference>
<keyword evidence="2" id="KW-0812">Transmembrane</keyword>